<evidence type="ECO:0000256" key="1">
    <source>
        <dbReference type="SAM" id="Phobius"/>
    </source>
</evidence>
<organism evidence="2 3">
    <name type="scientific">Adineta steineri</name>
    <dbReference type="NCBI Taxonomy" id="433720"/>
    <lineage>
        <taxon>Eukaryota</taxon>
        <taxon>Metazoa</taxon>
        <taxon>Spiralia</taxon>
        <taxon>Gnathifera</taxon>
        <taxon>Rotifera</taxon>
        <taxon>Eurotatoria</taxon>
        <taxon>Bdelloidea</taxon>
        <taxon>Adinetida</taxon>
        <taxon>Adinetidae</taxon>
        <taxon>Adineta</taxon>
    </lineage>
</organism>
<keyword evidence="1" id="KW-0472">Membrane</keyword>
<comment type="caution">
    <text evidence="2">The sequence shown here is derived from an EMBL/GenBank/DDBJ whole genome shotgun (WGS) entry which is preliminary data.</text>
</comment>
<dbReference type="AlphaFoldDB" id="A0A820BB03"/>
<name>A0A820BB03_9BILA</name>
<dbReference type="EMBL" id="CAJOAY010009120">
    <property type="protein sequence ID" value="CAF4198420.1"/>
    <property type="molecule type" value="Genomic_DNA"/>
</dbReference>
<dbReference type="Proteomes" id="UP000663881">
    <property type="component" value="Unassembled WGS sequence"/>
</dbReference>
<keyword evidence="1" id="KW-0812">Transmembrane</keyword>
<proteinExistence type="predicted"/>
<accession>A0A820BB03</accession>
<feature type="transmembrane region" description="Helical" evidence="1">
    <location>
        <begin position="12"/>
        <end position="32"/>
    </location>
</feature>
<protein>
    <submittedName>
        <fullName evidence="2">Uncharacterized protein</fullName>
    </submittedName>
</protein>
<evidence type="ECO:0000313" key="3">
    <source>
        <dbReference type="Proteomes" id="UP000663881"/>
    </source>
</evidence>
<reference evidence="2" key="1">
    <citation type="submission" date="2021-02" db="EMBL/GenBank/DDBJ databases">
        <authorList>
            <person name="Nowell W R."/>
        </authorList>
    </citation>
    <scope>NUCLEOTIDE SEQUENCE</scope>
</reference>
<evidence type="ECO:0000313" key="2">
    <source>
        <dbReference type="EMBL" id="CAF4198420.1"/>
    </source>
</evidence>
<keyword evidence="1" id="KW-1133">Transmembrane helix</keyword>
<sequence>MDRLVIDNSLSNPVPTSLAVGGALVLVAGALIHRHRDKFTSLLVENLANDELNRDTDWANLTIPAR</sequence>
<feature type="non-terminal residue" evidence="2">
    <location>
        <position position="66"/>
    </location>
</feature>
<gene>
    <name evidence="2" type="ORF">OKA104_LOCUS40849</name>
</gene>